<organism evidence="1 2">
    <name type="scientific">Dorea formicigenerans</name>
    <dbReference type="NCBI Taxonomy" id="39486"/>
    <lineage>
        <taxon>Bacteria</taxon>
        <taxon>Bacillati</taxon>
        <taxon>Bacillota</taxon>
        <taxon>Clostridia</taxon>
        <taxon>Lachnospirales</taxon>
        <taxon>Lachnospiraceae</taxon>
        <taxon>Dorea</taxon>
    </lineage>
</organism>
<dbReference type="Proteomes" id="UP000260664">
    <property type="component" value="Unassembled WGS sequence"/>
</dbReference>
<comment type="caution">
    <text evidence="1">The sequence shown here is derived from an EMBL/GenBank/DDBJ whole genome shotgun (WGS) entry which is preliminary data.</text>
</comment>
<proteinExistence type="predicted"/>
<dbReference type="RefSeq" id="WP_117495155.1">
    <property type="nucleotide sequence ID" value="NZ_QSOI01000009.1"/>
</dbReference>
<accession>A0A3E4F4P6</accession>
<evidence type="ECO:0008006" key="3">
    <source>
        <dbReference type="Google" id="ProtNLM"/>
    </source>
</evidence>
<reference evidence="1 2" key="1">
    <citation type="submission" date="2018-08" db="EMBL/GenBank/DDBJ databases">
        <title>A genome reference for cultivated species of the human gut microbiota.</title>
        <authorList>
            <person name="Zou Y."/>
            <person name="Xue W."/>
            <person name="Luo G."/>
        </authorList>
    </citation>
    <scope>NUCLEOTIDE SEQUENCE [LARGE SCALE GENOMIC DNA]</scope>
    <source>
        <strain evidence="1 2">TM09-19AC</strain>
    </source>
</reference>
<evidence type="ECO:0000313" key="2">
    <source>
        <dbReference type="Proteomes" id="UP000260664"/>
    </source>
</evidence>
<dbReference type="AlphaFoldDB" id="A0A3E4F4P6"/>
<gene>
    <name evidence="1" type="ORF">DXD84_08620</name>
</gene>
<name>A0A3E4F4P6_9FIRM</name>
<protein>
    <recommendedName>
        <fullName evidence="3">Minor capsid protein</fullName>
    </recommendedName>
</protein>
<sequence length="136" mass="15524">MAKIKTRVTLRTPQAVALIKAASNEALTDMGLQALQDVSEYVPHDFGTLENSGLTNSDKKAANGKFVMKWEEPYSQYLWNGKIMHGSPDTRSPADYYDDIKFTSDLARAEWAKYAREVYGEQWKQVYQAALKRRLK</sequence>
<evidence type="ECO:0000313" key="1">
    <source>
        <dbReference type="EMBL" id="RGI83943.1"/>
    </source>
</evidence>
<dbReference type="EMBL" id="QSOI01000009">
    <property type="protein sequence ID" value="RGI83943.1"/>
    <property type="molecule type" value="Genomic_DNA"/>
</dbReference>